<dbReference type="OrthoDB" id="408631at2759"/>
<dbReference type="SUPFAM" id="SSF53474">
    <property type="entry name" value="alpha/beta-Hydrolases"/>
    <property type="match status" value="1"/>
</dbReference>
<evidence type="ECO:0000259" key="4">
    <source>
        <dbReference type="Pfam" id="PF00135"/>
    </source>
</evidence>
<protein>
    <recommendedName>
        <fullName evidence="3">Carboxylic ester hydrolase</fullName>
        <ecNumber evidence="3">3.1.1.-</ecNumber>
    </recommendedName>
</protein>
<proteinExistence type="inferred from homology"/>
<name>A0A423WTF6_9PEZI</name>
<dbReference type="InterPro" id="IPR029058">
    <property type="entry name" value="AB_hydrolase_fold"/>
</dbReference>
<dbReference type="EMBL" id="LKEA01000009">
    <property type="protein sequence ID" value="ROW06823.1"/>
    <property type="molecule type" value="Genomic_DNA"/>
</dbReference>
<dbReference type="PANTHER" id="PTHR11559">
    <property type="entry name" value="CARBOXYLESTERASE"/>
    <property type="match status" value="1"/>
</dbReference>
<dbReference type="GO" id="GO:0016787">
    <property type="term" value="F:hydrolase activity"/>
    <property type="evidence" value="ECO:0007669"/>
    <property type="project" value="UniProtKB-KW"/>
</dbReference>
<keyword evidence="6" id="KW-1185">Reference proteome</keyword>
<dbReference type="InterPro" id="IPR019826">
    <property type="entry name" value="Carboxylesterase_B_AS"/>
</dbReference>
<gene>
    <name evidence="5" type="ORF">VMCG_04110</name>
</gene>
<evidence type="ECO:0000313" key="5">
    <source>
        <dbReference type="EMBL" id="ROW06823.1"/>
    </source>
</evidence>
<dbReference type="Pfam" id="PF00135">
    <property type="entry name" value="COesterase"/>
    <property type="match status" value="1"/>
</dbReference>
<dbReference type="Gene3D" id="3.40.50.1820">
    <property type="entry name" value="alpha/beta hydrolase"/>
    <property type="match status" value="1"/>
</dbReference>
<comment type="caution">
    <text evidence="5">The sequence shown here is derived from an EMBL/GenBank/DDBJ whole genome shotgun (WGS) entry which is preliminary data.</text>
</comment>
<keyword evidence="2 3" id="KW-0378">Hydrolase</keyword>
<keyword evidence="3" id="KW-0732">Signal</keyword>
<sequence>MLSRSTLFHLLALGASALGYRAAAPTVTDPSSNITYVGLRTVNNTVEKFLNIPYGADTSGPRRFANPEPAVIPPGSVVNASAEGPVCPQVSEGGFVYMTNSTWFSEDCLRLKVARPAGVRAGDRLPVLVWIYGGSLWNGNINERTNEPDGMIVQSVANGLPVVFVAMNHRLNVFGFALNDELNATDSLNVGLKDQRLALEWVQENIQHFGGDPDRVTIFGQSSGGLSVALQILAYGGARPSPFHGALMQSTVLETNMTSTLTRDTFADVAALTGCAVYGDGDAQGKETIECLRGLTMEELWNATEAVYDEVVGNTDGDIWLPCVDGTFLPAAPSELVGAGNFTQMPIVLGWARNDVALFKPMAIDTDRDTRDLFSSFYPYLSEETFEMLMALYPASDFPANVVANHSAEHYRSSQILRDVLFTCPSFYFGHAMATKYRENSSSTIPVYIYEQNQTILTPYLESVDGPGHGVIHTSELAYVFGNFTPYEHTWPRRLIQPTESDHRLLEQMSRSWSTFAALGQPGLGSKNTLQGWESAYAASAGGRAGGDMMDASVYVVGGPNPGMSTLDGELANADVASQRLRERCGFLNDEDVIRQLRYFAVPPSYTPLDLDTSTQKPL</sequence>
<dbReference type="InterPro" id="IPR050309">
    <property type="entry name" value="Type-B_Carboxylest/Lipase"/>
</dbReference>
<evidence type="ECO:0000256" key="3">
    <source>
        <dbReference type="RuleBase" id="RU361235"/>
    </source>
</evidence>
<dbReference type="Proteomes" id="UP000283895">
    <property type="component" value="Unassembled WGS sequence"/>
</dbReference>
<feature type="chain" id="PRO_5018823354" description="Carboxylic ester hydrolase" evidence="3">
    <location>
        <begin position="18"/>
        <end position="619"/>
    </location>
</feature>
<evidence type="ECO:0000256" key="2">
    <source>
        <dbReference type="ARBA" id="ARBA00022801"/>
    </source>
</evidence>
<dbReference type="InterPro" id="IPR002018">
    <property type="entry name" value="CarbesteraseB"/>
</dbReference>
<organism evidence="5 6">
    <name type="scientific">Cytospora schulzeri</name>
    <dbReference type="NCBI Taxonomy" id="448051"/>
    <lineage>
        <taxon>Eukaryota</taxon>
        <taxon>Fungi</taxon>
        <taxon>Dikarya</taxon>
        <taxon>Ascomycota</taxon>
        <taxon>Pezizomycotina</taxon>
        <taxon>Sordariomycetes</taxon>
        <taxon>Sordariomycetidae</taxon>
        <taxon>Diaporthales</taxon>
        <taxon>Cytosporaceae</taxon>
        <taxon>Cytospora</taxon>
    </lineage>
</organism>
<evidence type="ECO:0000256" key="1">
    <source>
        <dbReference type="ARBA" id="ARBA00005964"/>
    </source>
</evidence>
<accession>A0A423WTF6</accession>
<feature type="domain" description="Carboxylesterase type B" evidence="4">
    <location>
        <begin position="43"/>
        <end position="536"/>
    </location>
</feature>
<dbReference type="AlphaFoldDB" id="A0A423WTF6"/>
<dbReference type="EC" id="3.1.1.-" evidence="3"/>
<comment type="similarity">
    <text evidence="1 3">Belongs to the type-B carboxylesterase/lipase family.</text>
</comment>
<dbReference type="PROSITE" id="PS00122">
    <property type="entry name" value="CARBOXYLESTERASE_B_1"/>
    <property type="match status" value="1"/>
</dbReference>
<dbReference type="STRING" id="356882.A0A423WTF6"/>
<evidence type="ECO:0000313" key="6">
    <source>
        <dbReference type="Proteomes" id="UP000283895"/>
    </source>
</evidence>
<feature type="signal peptide" evidence="3">
    <location>
        <begin position="1"/>
        <end position="17"/>
    </location>
</feature>
<reference evidence="5 6" key="1">
    <citation type="submission" date="2015-09" db="EMBL/GenBank/DDBJ databases">
        <title>Host preference determinants of Valsa canker pathogens revealed by comparative genomics.</title>
        <authorList>
            <person name="Yin Z."/>
            <person name="Huang L."/>
        </authorList>
    </citation>
    <scope>NUCLEOTIDE SEQUENCE [LARGE SCALE GENOMIC DNA]</scope>
    <source>
        <strain evidence="5 6">03-1</strain>
    </source>
</reference>